<reference evidence="1 2" key="1">
    <citation type="submission" date="2014-06" db="EMBL/GenBank/DDBJ databases">
        <authorList>
            <consortium name="DOE Joint Genome Institute"/>
            <person name="Kuo A."/>
            <person name="Kohler A."/>
            <person name="Nagy L.G."/>
            <person name="Floudas D."/>
            <person name="Copeland A."/>
            <person name="Barry K.W."/>
            <person name="Cichocki N."/>
            <person name="Veneault-Fourrey C."/>
            <person name="LaButti K."/>
            <person name="Lindquist E.A."/>
            <person name="Lipzen A."/>
            <person name="Lundell T."/>
            <person name="Morin E."/>
            <person name="Murat C."/>
            <person name="Sun H."/>
            <person name="Tunlid A."/>
            <person name="Henrissat B."/>
            <person name="Grigoriev I.V."/>
            <person name="Hibbett D.S."/>
            <person name="Martin F."/>
            <person name="Nordberg H.P."/>
            <person name="Cantor M.N."/>
            <person name="Hua S.X."/>
        </authorList>
    </citation>
    <scope>NUCLEOTIDE SEQUENCE [LARGE SCALE GENOMIC DNA]</scope>
    <source>
        <strain evidence="1 2">ATCC 200175</strain>
    </source>
</reference>
<keyword evidence="2" id="KW-1185">Reference proteome</keyword>
<dbReference type="EMBL" id="KN819828">
    <property type="protein sequence ID" value="KIJ07635.1"/>
    <property type="molecule type" value="Genomic_DNA"/>
</dbReference>
<dbReference type="HOGENOM" id="CLU_208798_0_0_1"/>
<feature type="non-terminal residue" evidence="1">
    <location>
        <position position="57"/>
    </location>
</feature>
<protein>
    <submittedName>
        <fullName evidence="1">Unplaced genomic scaffold PAXINscaffold_506, whole genome shotgun sequence</fullName>
    </submittedName>
</protein>
<dbReference type="AlphaFoldDB" id="A0A0C9SXC8"/>
<reference evidence="2" key="2">
    <citation type="submission" date="2015-01" db="EMBL/GenBank/DDBJ databases">
        <title>Evolutionary Origins and Diversification of the Mycorrhizal Mutualists.</title>
        <authorList>
            <consortium name="DOE Joint Genome Institute"/>
            <consortium name="Mycorrhizal Genomics Consortium"/>
            <person name="Kohler A."/>
            <person name="Kuo A."/>
            <person name="Nagy L.G."/>
            <person name="Floudas D."/>
            <person name="Copeland A."/>
            <person name="Barry K.W."/>
            <person name="Cichocki N."/>
            <person name="Veneault-Fourrey C."/>
            <person name="LaButti K."/>
            <person name="Lindquist E.A."/>
            <person name="Lipzen A."/>
            <person name="Lundell T."/>
            <person name="Morin E."/>
            <person name="Murat C."/>
            <person name="Riley R."/>
            <person name="Ohm R."/>
            <person name="Sun H."/>
            <person name="Tunlid A."/>
            <person name="Henrissat B."/>
            <person name="Grigoriev I.V."/>
            <person name="Hibbett D.S."/>
            <person name="Martin F."/>
        </authorList>
    </citation>
    <scope>NUCLEOTIDE SEQUENCE [LARGE SCALE GENOMIC DNA]</scope>
    <source>
        <strain evidence="2">ATCC 200175</strain>
    </source>
</reference>
<gene>
    <name evidence="1" type="ORF">PAXINDRAFT_61307</name>
</gene>
<dbReference type="OrthoDB" id="2633964at2759"/>
<accession>A0A0C9SXC8</accession>
<evidence type="ECO:0000313" key="1">
    <source>
        <dbReference type="EMBL" id="KIJ07635.1"/>
    </source>
</evidence>
<feature type="non-terminal residue" evidence="1">
    <location>
        <position position="1"/>
    </location>
</feature>
<dbReference type="Proteomes" id="UP000053647">
    <property type="component" value="Unassembled WGS sequence"/>
</dbReference>
<sequence length="57" mass="6119">SNPNFSAANSRMYGLYRSSVGDVRLDPKPTGCVVITFSPLGDVDKNCCERTAPNPSL</sequence>
<evidence type="ECO:0000313" key="2">
    <source>
        <dbReference type="Proteomes" id="UP000053647"/>
    </source>
</evidence>
<name>A0A0C9SXC8_PAXIN</name>
<proteinExistence type="predicted"/>
<organism evidence="1 2">
    <name type="scientific">Paxillus involutus ATCC 200175</name>
    <dbReference type="NCBI Taxonomy" id="664439"/>
    <lineage>
        <taxon>Eukaryota</taxon>
        <taxon>Fungi</taxon>
        <taxon>Dikarya</taxon>
        <taxon>Basidiomycota</taxon>
        <taxon>Agaricomycotina</taxon>
        <taxon>Agaricomycetes</taxon>
        <taxon>Agaricomycetidae</taxon>
        <taxon>Boletales</taxon>
        <taxon>Paxilineae</taxon>
        <taxon>Paxillaceae</taxon>
        <taxon>Paxillus</taxon>
    </lineage>
</organism>